<dbReference type="GO" id="GO:0042273">
    <property type="term" value="P:ribosomal large subunit biogenesis"/>
    <property type="evidence" value="ECO:0007669"/>
    <property type="project" value="TreeGrafter"/>
</dbReference>
<dbReference type="SUPFAM" id="SSF48371">
    <property type="entry name" value="ARM repeat"/>
    <property type="match status" value="1"/>
</dbReference>
<dbReference type="GO" id="GO:0051082">
    <property type="term" value="F:unfolded protein binding"/>
    <property type="evidence" value="ECO:0007669"/>
    <property type="project" value="TreeGrafter"/>
</dbReference>
<evidence type="ECO:0000259" key="3">
    <source>
        <dbReference type="Pfam" id="PF25567"/>
    </source>
</evidence>
<proteinExistence type="inferred from homology"/>
<dbReference type="Gene3D" id="1.25.10.10">
    <property type="entry name" value="Leucine-rich Repeat Variant"/>
    <property type="match status" value="1"/>
</dbReference>
<feature type="domain" description="SYO1-like TPR repeats" evidence="3">
    <location>
        <begin position="398"/>
        <end position="641"/>
    </location>
</feature>
<dbReference type="InterPro" id="IPR011989">
    <property type="entry name" value="ARM-like"/>
</dbReference>
<dbReference type="EMBL" id="AJWK01009544">
    <property type="status" value="NOT_ANNOTATED_CDS"/>
    <property type="molecule type" value="Genomic_DNA"/>
</dbReference>
<evidence type="ECO:0000313" key="5">
    <source>
        <dbReference type="Proteomes" id="UP000092461"/>
    </source>
</evidence>
<evidence type="ECO:0000256" key="1">
    <source>
        <dbReference type="ARBA" id="ARBA00049983"/>
    </source>
</evidence>
<dbReference type="Proteomes" id="UP000092461">
    <property type="component" value="Unassembled WGS sequence"/>
</dbReference>
<dbReference type="EnsemblMetazoa" id="LLOJ002932-RA">
    <property type="protein sequence ID" value="LLOJ002932-PA"/>
    <property type="gene ID" value="LLOJ002932"/>
</dbReference>
<dbReference type="AlphaFoldDB" id="A0A1B0CF12"/>
<feature type="region of interest" description="Disordered" evidence="2">
    <location>
        <begin position="354"/>
        <end position="389"/>
    </location>
</feature>
<name>A0A1B0CF12_LUTLO</name>
<feature type="compositionally biased region" description="Acidic residues" evidence="2">
    <location>
        <begin position="360"/>
        <end position="379"/>
    </location>
</feature>
<dbReference type="PANTHER" id="PTHR13347:SF1">
    <property type="entry name" value="HEAT REPEAT-CONTAINING PROTEIN 3"/>
    <property type="match status" value="1"/>
</dbReference>
<feature type="compositionally biased region" description="Basic residues" evidence="2">
    <location>
        <begin position="1"/>
        <end position="11"/>
    </location>
</feature>
<dbReference type="VEuPathDB" id="VectorBase:LLONM1_002342"/>
<reference evidence="4" key="1">
    <citation type="submission" date="2020-05" db="UniProtKB">
        <authorList>
            <consortium name="EnsemblMetazoa"/>
        </authorList>
    </citation>
    <scope>IDENTIFICATION</scope>
    <source>
        <strain evidence="4">Jacobina</strain>
    </source>
</reference>
<feature type="region of interest" description="Disordered" evidence="2">
    <location>
        <begin position="1"/>
        <end position="30"/>
    </location>
</feature>
<protein>
    <recommendedName>
        <fullName evidence="3">SYO1-like TPR repeats domain-containing protein</fullName>
    </recommendedName>
</protein>
<evidence type="ECO:0000313" key="4">
    <source>
        <dbReference type="EnsemblMetazoa" id="LLOJ002932-PA"/>
    </source>
</evidence>
<accession>A0A1B0CF12</accession>
<dbReference type="Pfam" id="PF25567">
    <property type="entry name" value="TPR_SYO1"/>
    <property type="match status" value="1"/>
</dbReference>
<evidence type="ECO:0000256" key="2">
    <source>
        <dbReference type="SAM" id="MobiDB-lite"/>
    </source>
</evidence>
<feature type="compositionally biased region" description="Polar residues" evidence="2">
    <location>
        <begin position="380"/>
        <end position="389"/>
    </location>
</feature>
<organism evidence="4 5">
    <name type="scientific">Lutzomyia longipalpis</name>
    <name type="common">Sand fly</name>
    <dbReference type="NCBI Taxonomy" id="7200"/>
    <lineage>
        <taxon>Eukaryota</taxon>
        <taxon>Metazoa</taxon>
        <taxon>Ecdysozoa</taxon>
        <taxon>Arthropoda</taxon>
        <taxon>Hexapoda</taxon>
        <taxon>Insecta</taxon>
        <taxon>Pterygota</taxon>
        <taxon>Neoptera</taxon>
        <taxon>Endopterygota</taxon>
        <taxon>Diptera</taxon>
        <taxon>Nematocera</taxon>
        <taxon>Psychodoidea</taxon>
        <taxon>Psychodidae</taxon>
        <taxon>Lutzomyia</taxon>
        <taxon>Lutzomyia</taxon>
    </lineage>
</organism>
<dbReference type="GO" id="GO:0006606">
    <property type="term" value="P:protein import into nucleus"/>
    <property type="evidence" value="ECO:0007669"/>
    <property type="project" value="TreeGrafter"/>
</dbReference>
<dbReference type="InterPro" id="IPR052616">
    <property type="entry name" value="SYO1-like"/>
</dbReference>
<keyword evidence="5" id="KW-1185">Reference proteome</keyword>
<dbReference type="InterPro" id="IPR016024">
    <property type="entry name" value="ARM-type_fold"/>
</dbReference>
<dbReference type="PANTHER" id="PTHR13347">
    <property type="entry name" value="HEAT REPEAT-CONTAINING PROTEIN 3"/>
    <property type="match status" value="1"/>
</dbReference>
<dbReference type="InterPro" id="IPR057990">
    <property type="entry name" value="TPR_SYO1"/>
</dbReference>
<comment type="similarity">
    <text evidence="1">Belongs to the nuclear import and ribosome assembly adapter family.</text>
</comment>
<dbReference type="VEuPathDB" id="VectorBase:LLOJ002932"/>
<feature type="region of interest" description="Disordered" evidence="2">
    <location>
        <begin position="302"/>
        <end position="327"/>
    </location>
</feature>
<sequence>MGKTRKNRVRNGKVNPISLPGGNDAIEEDLGTNAKTEGPVQVILEQLQSPSVEEKLSGLQMLSTICQSQQNLIDILESDLIRVAAPLLVDTTSSALRQAAAGSFRNLSVCGVEMCEVLVEQDVLTPLLQLFKIYAEKLDWTPTFDPQFDNQLDEVSDTFLHAVNLLWNLCESTSVAVDTFNQAQLLESFMRCLNFDVFGMDIAIAVCQCLLIISEDNPTSWAVLSACGSAFGSLLTLEGGFPECLLRTLAAGIMANVPALSEPYLQQILTSLSKTLDENHRAVLGDLTSDLPLLQKEEVPELEVAEESRRMELDETDDAAARRRRKADLPTPLETKVKHVGWLLEAQRVAGETLTNLSSSDDDGNSDDYVEDSEDESINDGDTSSSGNLQMCDKLPVEILEGIKSLNIIEKLWQRAQPVPENVFLILKECERSLAKKLKTLRISALLCLQNLCNTMSTEDLGGAGAIYSVWLDLGQQVFQGDNDAHLLEASTALMRASLEHLRNCPELFEKMTESDLQLMLNGVESCSEAEIRANWLRMLGILGCLLPENLVKIIITFILETSIKETDAWAISEAMDSLMDMFSDNDWLQIVYEVNLVQKSRELERSLKAKLRQQKRDLGDRYPAVATVRTNLVRFTKYIEAGLKKYKPQTS</sequence>